<accession>A0A2P4SF04</accession>
<dbReference type="InterPro" id="IPR019372">
    <property type="entry name" value="LHFPL"/>
</dbReference>
<evidence type="ECO:0000256" key="3">
    <source>
        <dbReference type="ARBA" id="ARBA00022989"/>
    </source>
</evidence>
<feature type="transmembrane region" description="Helical" evidence="5">
    <location>
        <begin position="12"/>
        <end position="34"/>
    </location>
</feature>
<keyword evidence="2 5" id="KW-0812">Transmembrane</keyword>
<evidence type="ECO:0000256" key="6">
    <source>
        <dbReference type="SAM" id="SignalP"/>
    </source>
</evidence>
<dbReference type="Pfam" id="PF10242">
    <property type="entry name" value="L_HMGIC_fpl"/>
    <property type="match status" value="1"/>
</dbReference>
<dbReference type="AlphaFoldDB" id="A0A2P4SF04"/>
<evidence type="ECO:0000256" key="5">
    <source>
        <dbReference type="SAM" id="Phobius"/>
    </source>
</evidence>
<keyword evidence="8" id="KW-1185">Reference proteome</keyword>
<comment type="subcellular location">
    <subcellularLocation>
        <location evidence="1">Membrane</location>
        <topology evidence="1">Multi-pass membrane protein</topology>
    </subcellularLocation>
</comment>
<proteinExistence type="predicted"/>
<organism evidence="7 8">
    <name type="scientific">Bambusicola thoracicus</name>
    <name type="common">Chinese bamboo-partridge</name>
    <name type="synonym">Perdix thoracica</name>
    <dbReference type="NCBI Taxonomy" id="9083"/>
    <lineage>
        <taxon>Eukaryota</taxon>
        <taxon>Metazoa</taxon>
        <taxon>Chordata</taxon>
        <taxon>Craniata</taxon>
        <taxon>Vertebrata</taxon>
        <taxon>Euteleostomi</taxon>
        <taxon>Archelosauria</taxon>
        <taxon>Archosauria</taxon>
        <taxon>Dinosauria</taxon>
        <taxon>Saurischia</taxon>
        <taxon>Theropoda</taxon>
        <taxon>Coelurosauria</taxon>
        <taxon>Aves</taxon>
        <taxon>Neognathae</taxon>
        <taxon>Galloanserae</taxon>
        <taxon>Galliformes</taxon>
        <taxon>Phasianidae</taxon>
        <taxon>Perdicinae</taxon>
        <taxon>Bambusicola</taxon>
    </lineage>
</organism>
<feature type="transmembrane region" description="Helical" evidence="5">
    <location>
        <begin position="117"/>
        <end position="137"/>
    </location>
</feature>
<keyword evidence="4 5" id="KW-0472">Membrane</keyword>
<reference evidence="7 8" key="1">
    <citation type="submission" date="2018-01" db="EMBL/GenBank/DDBJ databases">
        <title>Comparison of the Chinese Bamboo Partridge and Red Junglefowl genome sequences highlights the importance of demography in genome evolution.</title>
        <authorList>
            <person name="Tiley G.P."/>
            <person name="Kimball R.T."/>
            <person name="Braun E.L."/>
            <person name="Burleigh J.G."/>
        </authorList>
    </citation>
    <scope>NUCLEOTIDE SEQUENCE [LARGE SCALE GENOMIC DNA]</scope>
    <source>
        <strain evidence="7">RTK389</strain>
        <tissue evidence="7">Blood</tissue>
    </source>
</reference>
<feature type="transmembrane region" description="Helical" evidence="5">
    <location>
        <begin position="84"/>
        <end position="105"/>
    </location>
</feature>
<evidence type="ECO:0000256" key="2">
    <source>
        <dbReference type="ARBA" id="ARBA00022692"/>
    </source>
</evidence>
<evidence type="ECO:0000256" key="1">
    <source>
        <dbReference type="ARBA" id="ARBA00004141"/>
    </source>
</evidence>
<evidence type="ECO:0000313" key="7">
    <source>
        <dbReference type="EMBL" id="POI22682.1"/>
    </source>
</evidence>
<name>A0A2P4SF04_BAMTH</name>
<feature type="chain" id="PRO_5015123787" description="LHFPL tetraspan subfamily member 6 protein" evidence="6">
    <location>
        <begin position="22"/>
        <end position="195"/>
    </location>
</feature>
<dbReference type="PANTHER" id="PTHR12489">
    <property type="entry name" value="LIPOMA HMGIC FUSION PARTNER-LIKE PROTEIN"/>
    <property type="match status" value="1"/>
</dbReference>
<comment type="caution">
    <text evidence="7">The sequence shown here is derived from an EMBL/GenBank/DDBJ whole genome shotgun (WGS) entry which is preliminary data.</text>
</comment>
<sequence length="195" mass="21190">MASSLTCAGLVWAFLSFLCAAASCVGFFMPYWLLGSQLEKSVSFGTFRRCSYPVRDESRQTTIMVEQCGRYASFQAIPSTEWRICTVVTGLGCGLLLLVALTALMGCCVSELISRTVGRVAGGIQFLGVLSFYYGILGDKKYPKSSHFFSGYQWSAVHGLQAAAVVSQQDASGAFLLERFDMLTTQVKVMLSVTS</sequence>
<keyword evidence="6" id="KW-0732">Signal</keyword>
<protein>
    <recommendedName>
        <fullName evidence="9">LHFPL tetraspan subfamily member 6 protein</fullName>
    </recommendedName>
</protein>
<gene>
    <name evidence="7" type="ORF">CIB84_013570</name>
</gene>
<dbReference type="OrthoDB" id="9938692at2759"/>
<dbReference type="Proteomes" id="UP000237246">
    <property type="component" value="Unassembled WGS sequence"/>
</dbReference>
<feature type="signal peptide" evidence="6">
    <location>
        <begin position="1"/>
        <end position="21"/>
    </location>
</feature>
<evidence type="ECO:0000313" key="8">
    <source>
        <dbReference type="Proteomes" id="UP000237246"/>
    </source>
</evidence>
<evidence type="ECO:0000256" key="4">
    <source>
        <dbReference type="ARBA" id="ARBA00023136"/>
    </source>
</evidence>
<dbReference type="GO" id="GO:0016020">
    <property type="term" value="C:membrane"/>
    <property type="evidence" value="ECO:0007669"/>
    <property type="project" value="UniProtKB-SubCell"/>
</dbReference>
<dbReference type="PANTHER" id="PTHR12489:SF12">
    <property type="entry name" value="LHFPL TETRASPAN SUBFAMILY MEMBER 6 PROTEIN"/>
    <property type="match status" value="1"/>
</dbReference>
<evidence type="ECO:0008006" key="9">
    <source>
        <dbReference type="Google" id="ProtNLM"/>
    </source>
</evidence>
<keyword evidence="3 5" id="KW-1133">Transmembrane helix</keyword>
<dbReference type="EMBL" id="PPHD01055776">
    <property type="protein sequence ID" value="POI22682.1"/>
    <property type="molecule type" value="Genomic_DNA"/>
</dbReference>